<dbReference type="AlphaFoldDB" id="A0A9D1KZQ1"/>
<dbReference type="Proteomes" id="UP000824124">
    <property type="component" value="Unassembled WGS sequence"/>
</dbReference>
<evidence type="ECO:0000256" key="1">
    <source>
        <dbReference type="SAM" id="MobiDB-lite"/>
    </source>
</evidence>
<reference evidence="3" key="1">
    <citation type="submission" date="2020-10" db="EMBL/GenBank/DDBJ databases">
        <authorList>
            <person name="Gilroy R."/>
        </authorList>
    </citation>
    <scope>NUCLEOTIDE SEQUENCE</scope>
    <source>
        <strain evidence="3">2830</strain>
    </source>
</reference>
<keyword evidence="2" id="KW-1133">Transmembrane helix</keyword>
<feature type="region of interest" description="Disordered" evidence="1">
    <location>
        <begin position="26"/>
        <end position="64"/>
    </location>
</feature>
<proteinExistence type="predicted"/>
<reference evidence="3" key="2">
    <citation type="journal article" date="2021" name="PeerJ">
        <title>Extensive microbial diversity within the chicken gut microbiome revealed by metagenomics and culture.</title>
        <authorList>
            <person name="Gilroy R."/>
            <person name="Ravi A."/>
            <person name="Getino M."/>
            <person name="Pursley I."/>
            <person name="Horton D.L."/>
            <person name="Alikhan N.F."/>
            <person name="Baker D."/>
            <person name="Gharbi K."/>
            <person name="Hall N."/>
            <person name="Watson M."/>
            <person name="Adriaenssens E.M."/>
            <person name="Foster-Nyarko E."/>
            <person name="Jarju S."/>
            <person name="Secka A."/>
            <person name="Antonio M."/>
            <person name="Oren A."/>
            <person name="Chaudhuri R.R."/>
            <person name="La Ragione R."/>
            <person name="Hildebrand F."/>
            <person name="Pallen M.J."/>
        </authorList>
    </citation>
    <scope>NUCLEOTIDE SEQUENCE</scope>
    <source>
        <strain evidence="3">2830</strain>
    </source>
</reference>
<evidence type="ECO:0000313" key="4">
    <source>
        <dbReference type="Proteomes" id="UP000824124"/>
    </source>
</evidence>
<evidence type="ECO:0000313" key="3">
    <source>
        <dbReference type="EMBL" id="HIU10681.1"/>
    </source>
</evidence>
<accession>A0A9D1KZQ1</accession>
<keyword evidence="2" id="KW-0812">Transmembrane</keyword>
<gene>
    <name evidence="3" type="ORF">IAB00_05520</name>
</gene>
<feature type="transmembrane region" description="Helical" evidence="2">
    <location>
        <begin position="6"/>
        <end position="21"/>
    </location>
</feature>
<feature type="region of interest" description="Disordered" evidence="1">
    <location>
        <begin position="88"/>
        <end position="113"/>
    </location>
</feature>
<protein>
    <submittedName>
        <fullName evidence="3">Uncharacterized protein</fullName>
    </submittedName>
</protein>
<feature type="compositionally biased region" description="Basic and acidic residues" evidence="1">
    <location>
        <begin position="88"/>
        <end position="103"/>
    </location>
</feature>
<name>A0A9D1KZQ1_9FIRM</name>
<feature type="compositionally biased region" description="Basic and acidic residues" evidence="1">
    <location>
        <begin position="54"/>
        <end position="64"/>
    </location>
</feature>
<comment type="caution">
    <text evidence="3">The sequence shown here is derived from an EMBL/GenBank/DDBJ whole genome shotgun (WGS) entry which is preliminary data.</text>
</comment>
<organism evidence="3 4">
    <name type="scientific">Candidatus Avidehalobacter gallistercoris</name>
    <dbReference type="NCBI Taxonomy" id="2840694"/>
    <lineage>
        <taxon>Bacteria</taxon>
        <taxon>Bacillati</taxon>
        <taxon>Bacillota</taxon>
        <taxon>Clostridia</taxon>
        <taxon>Eubacteriales</taxon>
        <taxon>Peptococcaceae</taxon>
        <taxon>Peptococcaceae incertae sedis</taxon>
        <taxon>Candidatus Avidehalobacter</taxon>
    </lineage>
</organism>
<dbReference type="EMBL" id="DVMH01000028">
    <property type="protein sequence ID" value="HIU10681.1"/>
    <property type="molecule type" value="Genomic_DNA"/>
</dbReference>
<evidence type="ECO:0000256" key="2">
    <source>
        <dbReference type="SAM" id="Phobius"/>
    </source>
</evidence>
<keyword evidence="2" id="KW-0472">Membrane</keyword>
<sequence>MESVFDIIVWLLVMYFIFGGSKKKKVRRSIPPKQSSRQMSRKEPEAKPVPAKTATEKTVKPDSQHEVKVYTSLGDFVRDMAQDFRTVLGEEKTKSARPQEAERRLHRRKNAAKPQPKLVDECDYCTGEIEPGSVFTERVSATAPKAVDDAAPVKTVDMVCRELGLNPMQQAFVWKEILDEPVALRK</sequence>